<dbReference type="CDD" id="cd06445">
    <property type="entry name" value="ATase"/>
    <property type="match status" value="1"/>
</dbReference>
<dbReference type="PANTHER" id="PTHR42942">
    <property type="entry name" value="6-O-METHYLGUANINE DNA METHYLTRANSFERASE"/>
    <property type="match status" value="1"/>
</dbReference>
<dbReference type="InterPro" id="IPR036388">
    <property type="entry name" value="WH-like_DNA-bd_sf"/>
</dbReference>
<protein>
    <submittedName>
        <fullName evidence="4">Alkylated DNA nucleotide flippase Atl1</fullName>
    </submittedName>
</protein>
<keyword evidence="5" id="KW-1185">Reference proteome</keyword>
<evidence type="ECO:0000256" key="1">
    <source>
        <dbReference type="ARBA" id="ARBA00022763"/>
    </source>
</evidence>
<dbReference type="SUPFAM" id="SSF46767">
    <property type="entry name" value="Methylated DNA-protein cysteine methyltransferase, C-terminal domain"/>
    <property type="match status" value="1"/>
</dbReference>
<sequence>MTAATDAAYGVRGVAKQDLTAGAAKAIAAPVGDEAAAAIWATIQRIPRGNVCSYGEIATRAGLPGRARLVGKVLGQVPDGMAVPWFRVLRSDGRIAFPPQSKAYREQRARLLEEGVRVERGKVKLQDFGWGRNLDRDIWAPPPEPVRTVAKTAKKRVDAPADRAAKTTGTTPAKSARARR</sequence>
<dbReference type="GO" id="GO:0003824">
    <property type="term" value="F:catalytic activity"/>
    <property type="evidence" value="ECO:0007669"/>
    <property type="project" value="InterPro"/>
</dbReference>
<dbReference type="AlphaFoldDB" id="A0A4R6Z9K4"/>
<proteinExistence type="predicted"/>
<organism evidence="4 5">
    <name type="scientific">Tahibacter aquaticus</name>
    <dbReference type="NCBI Taxonomy" id="520092"/>
    <lineage>
        <taxon>Bacteria</taxon>
        <taxon>Pseudomonadati</taxon>
        <taxon>Pseudomonadota</taxon>
        <taxon>Gammaproteobacteria</taxon>
        <taxon>Lysobacterales</taxon>
        <taxon>Rhodanobacteraceae</taxon>
        <taxon>Tahibacter</taxon>
    </lineage>
</organism>
<feature type="domain" description="Methylated-DNA-[protein]-cysteine S-methyltransferase DNA binding" evidence="3">
    <location>
        <begin position="37"/>
        <end position="116"/>
    </location>
</feature>
<dbReference type="Proteomes" id="UP000295293">
    <property type="component" value="Unassembled WGS sequence"/>
</dbReference>
<dbReference type="GO" id="GO:0006281">
    <property type="term" value="P:DNA repair"/>
    <property type="evidence" value="ECO:0007669"/>
    <property type="project" value="InterPro"/>
</dbReference>
<evidence type="ECO:0000313" key="4">
    <source>
        <dbReference type="EMBL" id="TDR48482.1"/>
    </source>
</evidence>
<gene>
    <name evidence="4" type="ORF">DFR29_101102</name>
</gene>
<keyword evidence="1" id="KW-0227">DNA damage</keyword>
<dbReference type="InterPro" id="IPR014048">
    <property type="entry name" value="MethylDNA_cys_MeTrfase_DNA-bd"/>
</dbReference>
<feature type="region of interest" description="Disordered" evidence="2">
    <location>
        <begin position="151"/>
        <end position="180"/>
    </location>
</feature>
<feature type="compositionally biased region" description="Basic and acidic residues" evidence="2">
    <location>
        <begin position="155"/>
        <end position="165"/>
    </location>
</feature>
<name>A0A4R6Z9K4_9GAMM</name>
<evidence type="ECO:0000313" key="5">
    <source>
        <dbReference type="Proteomes" id="UP000295293"/>
    </source>
</evidence>
<dbReference type="PANTHER" id="PTHR42942:SF1">
    <property type="entry name" value="ALKYLTRANSFERASE-LIKE PROTEIN 1"/>
    <property type="match status" value="1"/>
</dbReference>
<accession>A0A4R6Z9K4</accession>
<reference evidence="4 5" key="1">
    <citation type="submission" date="2019-03" db="EMBL/GenBank/DDBJ databases">
        <title>Genomic Encyclopedia of Type Strains, Phase IV (KMG-IV): sequencing the most valuable type-strain genomes for metagenomic binning, comparative biology and taxonomic classification.</title>
        <authorList>
            <person name="Goeker M."/>
        </authorList>
    </citation>
    <scope>NUCLEOTIDE SEQUENCE [LARGE SCALE GENOMIC DNA]</scope>
    <source>
        <strain evidence="4 5">DSM 21667</strain>
    </source>
</reference>
<dbReference type="InterPro" id="IPR052520">
    <property type="entry name" value="ATL_DNA_repair"/>
</dbReference>
<evidence type="ECO:0000256" key="2">
    <source>
        <dbReference type="SAM" id="MobiDB-lite"/>
    </source>
</evidence>
<dbReference type="InterPro" id="IPR036217">
    <property type="entry name" value="MethylDNA_cys_MeTrfase_DNAb"/>
</dbReference>
<dbReference type="Gene3D" id="1.10.10.10">
    <property type="entry name" value="Winged helix-like DNA-binding domain superfamily/Winged helix DNA-binding domain"/>
    <property type="match status" value="1"/>
</dbReference>
<dbReference type="Pfam" id="PF01035">
    <property type="entry name" value="DNA_binding_1"/>
    <property type="match status" value="1"/>
</dbReference>
<comment type="caution">
    <text evidence="4">The sequence shown here is derived from an EMBL/GenBank/DDBJ whole genome shotgun (WGS) entry which is preliminary data.</text>
</comment>
<dbReference type="EMBL" id="SNZH01000001">
    <property type="protein sequence ID" value="TDR48482.1"/>
    <property type="molecule type" value="Genomic_DNA"/>
</dbReference>
<evidence type="ECO:0000259" key="3">
    <source>
        <dbReference type="Pfam" id="PF01035"/>
    </source>
</evidence>